<dbReference type="EMBL" id="JAVFKD010000012">
    <property type="protein sequence ID" value="KAK5992686.1"/>
    <property type="molecule type" value="Genomic_DNA"/>
</dbReference>
<evidence type="ECO:0000313" key="3">
    <source>
        <dbReference type="EMBL" id="KAK5992686.1"/>
    </source>
</evidence>
<dbReference type="PANTHER" id="PTHR38788:SF5">
    <property type="entry name" value="CLR5 DOMAIN-CONTAINING PROTEIN"/>
    <property type="match status" value="1"/>
</dbReference>
<reference evidence="3 4" key="1">
    <citation type="submission" date="2024-01" db="EMBL/GenBank/DDBJ databases">
        <title>Complete genome of Cladobotryum mycophilum ATHUM6906.</title>
        <authorList>
            <person name="Christinaki A.C."/>
            <person name="Myridakis A.I."/>
            <person name="Kouvelis V.N."/>
        </authorList>
    </citation>
    <scope>NUCLEOTIDE SEQUENCE [LARGE SCALE GENOMIC DNA]</scope>
    <source>
        <strain evidence="3 4">ATHUM6906</strain>
    </source>
</reference>
<organism evidence="3 4">
    <name type="scientific">Cladobotryum mycophilum</name>
    <dbReference type="NCBI Taxonomy" id="491253"/>
    <lineage>
        <taxon>Eukaryota</taxon>
        <taxon>Fungi</taxon>
        <taxon>Dikarya</taxon>
        <taxon>Ascomycota</taxon>
        <taxon>Pezizomycotina</taxon>
        <taxon>Sordariomycetes</taxon>
        <taxon>Hypocreomycetidae</taxon>
        <taxon>Hypocreales</taxon>
        <taxon>Hypocreaceae</taxon>
        <taxon>Cladobotryum</taxon>
    </lineage>
</organism>
<feature type="domain" description="Clr5" evidence="2">
    <location>
        <begin position="1"/>
        <end position="53"/>
    </location>
</feature>
<dbReference type="InterPro" id="IPR025676">
    <property type="entry name" value="Clr5_dom"/>
</dbReference>
<dbReference type="PANTHER" id="PTHR38788">
    <property type="entry name" value="CLR5 DOMAIN-CONTAINING PROTEIN"/>
    <property type="match status" value="1"/>
</dbReference>
<gene>
    <name evidence="3" type="ORF">PT974_06101</name>
</gene>
<evidence type="ECO:0000259" key="2">
    <source>
        <dbReference type="Pfam" id="PF14420"/>
    </source>
</evidence>
<dbReference type="Proteomes" id="UP001338125">
    <property type="component" value="Unassembled WGS sequence"/>
</dbReference>
<feature type="compositionally biased region" description="Basic residues" evidence="1">
    <location>
        <begin position="186"/>
        <end position="195"/>
    </location>
</feature>
<accession>A0ABR0SLI3</accession>
<proteinExistence type="predicted"/>
<sequence length="195" mass="23447">MVYDWDSHHGVCYQLYIEEGKSLEEIMDHLKDVYKFTPSKRAFQTQFRRWNFPSKQKPAHRDDRLVSRIKELWERNLAQREMLRVLNEEDGFNIKHRELMRVRTMNRWLLRIPNGDKSESFDLDDEDESLEDGPSSALLDQHQIISLQHNDHEVSLQPVQHSISLHSPDVHPEMQDFEEPFDKYDRRKKGNASYR</sequence>
<evidence type="ECO:0000313" key="4">
    <source>
        <dbReference type="Proteomes" id="UP001338125"/>
    </source>
</evidence>
<comment type="caution">
    <text evidence="3">The sequence shown here is derived from an EMBL/GenBank/DDBJ whole genome shotgun (WGS) entry which is preliminary data.</text>
</comment>
<feature type="region of interest" description="Disordered" evidence="1">
    <location>
        <begin position="155"/>
        <end position="195"/>
    </location>
</feature>
<dbReference type="Pfam" id="PF14420">
    <property type="entry name" value="Clr5"/>
    <property type="match status" value="1"/>
</dbReference>
<protein>
    <recommendedName>
        <fullName evidence="2">Clr5 domain-containing protein</fullName>
    </recommendedName>
</protein>
<evidence type="ECO:0000256" key="1">
    <source>
        <dbReference type="SAM" id="MobiDB-lite"/>
    </source>
</evidence>
<name>A0ABR0SLI3_9HYPO</name>
<keyword evidence="4" id="KW-1185">Reference proteome</keyword>
<feature type="compositionally biased region" description="Basic and acidic residues" evidence="1">
    <location>
        <begin position="168"/>
        <end position="185"/>
    </location>
</feature>